<organism evidence="1 2">
    <name type="scientific">Catharanthus roseus</name>
    <name type="common">Madagascar periwinkle</name>
    <name type="synonym">Vinca rosea</name>
    <dbReference type="NCBI Taxonomy" id="4058"/>
    <lineage>
        <taxon>Eukaryota</taxon>
        <taxon>Viridiplantae</taxon>
        <taxon>Streptophyta</taxon>
        <taxon>Embryophyta</taxon>
        <taxon>Tracheophyta</taxon>
        <taxon>Spermatophyta</taxon>
        <taxon>Magnoliopsida</taxon>
        <taxon>eudicotyledons</taxon>
        <taxon>Gunneridae</taxon>
        <taxon>Pentapetalae</taxon>
        <taxon>asterids</taxon>
        <taxon>lamiids</taxon>
        <taxon>Gentianales</taxon>
        <taxon>Apocynaceae</taxon>
        <taxon>Rauvolfioideae</taxon>
        <taxon>Vinceae</taxon>
        <taxon>Catharanthinae</taxon>
        <taxon>Catharanthus</taxon>
    </lineage>
</organism>
<evidence type="ECO:0000313" key="1">
    <source>
        <dbReference type="EMBL" id="KAI5675415.1"/>
    </source>
</evidence>
<sequence>MKISNNLRVRVYFQRKIWMEISSILFLTCTIGTAAERNDTNAAGGQTHLPVHIGLVLDLNSTIGTMAEVCISMALQDFYLAHSDYQTRLFLHPKDAQEDLDLASAVLQMLKNEDIHGIVGPTKLTEETFITEVGKRAQVPVISFTARSSNSHPQNPYSIWTRPHDSNQVKALAAICKRFEWHEVVILYEDTNYGSQFSSELNNEFLKMDIQLAHAIAISTSSEDYYINTVLKRLMAIQTRVFIVHMNAVLGVRLFLLAKRAGMMSDGYAWLVTDSLGNFLNSMDSTVFDSMEGVLGIRPHVPKSERLESFRERWKRTMLLKKPESSKMELNVYGLWAYDTIWALATAVERIGLVNSDLLNLNKGENDNDPFHLRKSQLGPKLVDELYNITFDGLIGEFQLIDGKLKPSALEIFNVIGTGDRIIGYWMPKGGITQKEFKSILWPGDTVKKPLGWSIPSTGKLKVGVPKKKGFTEFVNVTTDPLTNQSIVTGFAIDIFLCALNQLPFKLDYEFIPFMYENGSPKGTYDDLLHNMTLLQAYDIVVGDTTILADRATHVDFTLPYSESGVVWVVKNKQDKDMWTFILPFRWDLWMTILSTCIFIGIVLQILEHRTDCHLDSVRPQRQQLGLLFWFPIAVLAFPERNMVANNWSRFVLVVWLFMCYILMQSYTANLSAMFTVDQLDFTFSQDHNIGFQEGSFVRDFLVTRLHFSESKIKQYSTIEQYHDAMTKGSKNGGIDAIIDEIPYMKLLLNRYGGMYKMLGERYRTDGFSFAFPKDSPLVVHFSRAILAVKAAPNMSRIEEMNFGPGYSSENQLDSSINKQTRLTAYNFGGLFIIIVLATIFALFCSETSFGQQLILIATAFVCKCFFFLPFGGHGSGTTSTVHTNDNDKRSPTDHRSELSEQNNFASPSGQMNIDSSTGVPEDNESDHGNDRDESQHPDPGNVDVTAK</sequence>
<protein>
    <submittedName>
        <fullName evidence="1">Uncharacterized protein</fullName>
    </submittedName>
</protein>
<name>A0ACC0BRW8_CATRO</name>
<reference evidence="2" key="1">
    <citation type="journal article" date="2023" name="Nat. Plants">
        <title>Single-cell RNA sequencing provides a high-resolution roadmap for understanding the multicellular compartmentation of specialized metabolism.</title>
        <authorList>
            <person name="Sun S."/>
            <person name="Shen X."/>
            <person name="Li Y."/>
            <person name="Li Y."/>
            <person name="Wang S."/>
            <person name="Li R."/>
            <person name="Zhang H."/>
            <person name="Shen G."/>
            <person name="Guo B."/>
            <person name="Wei J."/>
            <person name="Xu J."/>
            <person name="St-Pierre B."/>
            <person name="Chen S."/>
            <person name="Sun C."/>
        </authorList>
    </citation>
    <scope>NUCLEOTIDE SEQUENCE [LARGE SCALE GENOMIC DNA]</scope>
</reference>
<accession>A0ACC0BRW8</accession>
<dbReference type="EMBL" id="CM044702">
    <property type="protein sequence ID" value="KAI5675415.1"/>
    <property type="molecule type" value="Genomic_DNA"/>
</dbReference>
<proteinExistence type="predicted"/>
<dbReference type="Proteomes" id="UP001060085">
    <property type="component" value="Linkage Group LG02"/>
</dbReference>
<gene>
    <name evidence="1" type="ORF">M9H77_06365</name>
</gene>
<keyword evidence="2" id="KW-1185">Reference proteome</keyword>
<comment type="caution">
    <text evidence="1">The sequence shown here is derived from an EMBL/GenBank/DDBJ whole genome shotgun (WGS) entry which is preliminary data.</text>
</comment>
<evidence type="ECO:0000313" key="2">
    <source>
        <dbReference type="Proteomes" id="UP001060085"/>
    </source>
</evidence>